<dbReference type="Proteomes" id="UP000293547">
    <property type="component" value="Unassembled WGS sequence"/>
</dbReference>
<comment type="caution">
    <text evidence="1">The sequence shown here is derived from an EMBL/GenBank/DDBJ whole genome shotgun (WGS) entry which is preliminary data.</text>
</comment>
<keyword evidence="2" id="KW-1185">Reference proteome</keyword>
<organism evidence="1 2">
    <name type="scientific">Alternaria gaisen</name>
    <dbReference type="NCBI Taxonomy" id="167740"/>
    <lineage>
        <taxon>Eukaryota</taxon>
        <taxon>Fungi</taxon>
        <taxon>Dikarya</taxon>
        <taxon>Ascomycota</taxon>
        <taxon>Pezizomycotina</taxon>
        <taxon>Dothideomycetes</taxon>
        <taxon>Pleosporomycetidae</taxon>
        <taxon>Pleosporales</taxon>
        <taxon>Pleosporineae</taxon>
        <taxon>Pleosporaceae</taxon>
        <taxon>Alternaria</taxon>
        <taxon>Alternaria sect. Alternaria</taxon>
    </lineage>
</organism>
<gene>
    <name evidence="1" type="ORF">AG0111_0g9473</name>
</gene>
<reference evidence="1 2" key="1">
    <citation type="journal article" date="2019" name="bioRxiv">
        <title>Genomics, evolutionary history and diagnostics of the Alternaria alternata species group including apple and Asian pear pathotypes.</title>
        <authorList>
            <person name="Armitage A.D."/>
            <person name="Cockerton H.M."/>
            <person name="Sreenivasaprasad S."/>
            <person name="Woodhall J.W."/>
            <person name="Lane C.R."/>
            <person name="Harrison R.J."/>
            <person name="Clarkson J.P."/>
        </authorList>
    </citation>
    <scope>NUCLEOTIDE SEQUENCE [LARGE SCALE GENOMIC DNA]</scope>
    <source>
        <strain evidence="1 2">FERA 650</strain>
    </source>
</reference>
<accession>A0ACB6FC78</accession>
<sequence length="577" mass="65599">MGGLAAATQLAHYTVASRRTASRLSHNLRHRSETVKEWLISSQTMAGLLDDIEHQALSCTPNITQLWKQCRKDADRLCLLLQTFRMDVPLQERSTLSDSVFVILKGEKVERLISSYRSNYSLLTQAFISFITVNQNTTPSKTGMRPELQTTGRRLMHDKFMLRTASIEFDMHFSNVHNLQHGHSLQADVATILETSMQYPVDHPTFEETVDLATRYCMYLLTVGRYVCVLEILSKIKIWSKAILPTNFEAETALSGKEAVAHALLGNLHTALQMFRKLRHSRDKVLGRADISTLHSINGLGLVHHAMGNDREALHYHRTALRFKRKKLGHDDPDTLVSANNLGIVLLTQGRHERASNLFRSSLKGWLQAYGGDDLFVIAARSNLGITLLFQGKLDEAEHSHRYVYRKRQRILGPHHHETIKSKANLAITLNEQGRHSEAEAIYREAIEIFQTRLGESHPDTLNTHINLATALHDQDKFNEAESIIASALPLVRKELGDTHRETLKALEFRAILLQHMGRFLKAHGVVTEVYQAREKKLGRYHDDTQRSLRHMRDLAEDVEEEHAMHRFASVIPIAAC</sequence>
<protein>
    <submittedName>
        <fullName evidence="1">Uncharacterized protein</fullName>
    </submittedName>
</protein>
<name>A0ACB6FC78_9PLEO</name>
<evidence type="ECO:0000313" key="1">
    <source>
        <dbReference type="EMBL" id="KAB2102034.1"/>
    </source>
</evidence>
<proteinExistence type="predicted"/>
<evidence type="ECO:0000313" key="2">
    <source>
        <dbReference type="Proteomes" id="UP000293547"/>
    </source>
</evidence>
<dbReference type="EMBL" id="PDWZ02000010">
    <property type="protein sequence ID" value="KAB2102034.1"/>
    <property type="molecule type" value="Genomic_DNA"/>
</dbReference>